<dbReference type="AlphaFoldDB" id="A0AAN7V9J4"/>
<dbReference type="Pfam" id="PF02958">
    <property type="entry name" value="EcKL"/>
    <property type="match status" value="1"/>
</dbReference>
<reference evidence="2 3" key="1">
    <citation type="journal article" date="2024" name="Insects">
        <title>An Improved Chromosome-Level Genome Assembly of the Firefly Pyrocoelia pectoralis.</title>
        <authorList>
            <person name="Fu X."/>
            <person name="Meyer-Rochow V.B."/>
            <person name="Ballantyne L."/>
            <person name="Zhu X."/>
        </authorList>
    </citation>
    <scope>NUCLEOTIDE SEQUENCE [LARGE SCALE GENOMIC DNA]</scope>
    <source>
        <strain evidence="2">XCY_ONT2</strain>
    </source>
</reference>
<comment type="caution">
    <text evidence="2">The sequence shown here is derived from an EMBL/GenBank/DDBJ whole genome shotgun (WGS) entry which is preliminary data.</text>
</comment>
<protein>
    <recommendedName>
        <fullName evidence="1">CHK kinase-like domain-containing protein</fullName>
    </recommendedName>
</protein>
<name>A0AAN7V9J4_9COLE</name>
<feature type="domain" description="CHK kinase-like" evidence="1">
    <location>
        <begin position="124"/>
        <end position="311"/>
    </location>
</feature>
<proteinExistence type="predicted"/>
<dbReference type="PANTHER" id="PTHR11012:SF56">
    <property type="entry name" value="CHK KINASE-LIKE DOMAIN-CONTAINING PROTEIN-RELATED"/>
    <property type="match status" value="1"/>
</dbReference>
<dbReference type="InterPro" id="IPR004119">
    <property type="entry name" value="EcKL"/>
</dbReference>
<keyword evidence="3" id="KW-1185">Reference proteome</keyword>
<dbReference type="PANTHER" id="PTHR11012">
    <property type="entry name" value="PROTEIN KINASE-LIKE DOMAIN-CONTAINING"/>
    <property type="match status" value="1"/>
</dbReference>
<dbReference type="EMBL" id="JAVRBK010000007">
    <property type="protein sequence ID" value="KAK5640996.1"/>
    <property type="molecule type" value="Genomic_DNA"/>
</dbReference>
<evidence type="ECO:0000313" key="2">
    <source>
        <dbReference type="EMBL" id="KAK5640996.1"/>
    </source>
</evidence>
<dbReference type="SUPFAM" id="SSF56112">
    <property type="entry name" value="Protein kinase-like (PK-like)"/>
    <property type="match status" value="1"/>
</dbReference>
<sequence>MTLMTQVVTKDFLKDVLKKHLKCDISISSIDVKDLVAAGNNYTTQLKRVAITYSTQKEENRVLSVIVKCFPETETQAKFVKEMNLFDCEVEVYNEVMPKFFSLVYREKIAPRLYYSSTHPQPMLLLEDLSALNYRGVERKYGLDLEHCLLVVEKLAYLHAASVILQEQDSTIFQSFDTIVYPKTGITGDLVTLSYNKVVEICGKVEELQPYANKIKAAKEHVFEKMYNVHHIASKFKVLNHGDCWINNILFCYENGRVTDLRFVDFQNSCYTSPCLDLHFFLSCSLKYDIRDQKDAIINHYFKHLLKILGKLHIEKFPNREEFDNDFRSMGYMGFVTSIPTLCFAKANKGDSASLENFVMDNEKHGFRYHCFNNDDYLKEMAYFLPLYDSLGTFYA</sequence>
<dbReference type="Proteomes" id="UP001329430">
    <property type="component" value="Chromosome 7"/>
</dbReference>
<dbReference type="Gene3D" id="3.90.1200.10">
    <property type="match status" value="1"/>
</dbReference>
<evidence type="ECO:0000259" key="1">
    <source>
        <dbReference type="SMART" id="SM00587"/>
    </source>
</evidence>
<dbReference type="SMART" id="SM00587">
    <property type="entry name" value="CHK"/>
    <property type="match status" value="1"/>
</dbReference>
<dbReference type="InterPro" id="IPR011009">
    <property type="entry name" value="Kinase-like_dom_sf"/>
</dbReference>
<organism evidence="2 3">
    <name type="scientific">Pyrocoelia pectoralis</name>
    <dbReference type="NCBI Taxonomy" id="417401"/>
    <lineage>
        <taxon>Eukaryota</taxon>
        <taxon>Metazoa</taxon>
        <taxon>Ecdysozoa</taxon>
        <taxon>Arthropoda</taxon>
        <taxon>Hexapoda</taxon>
        <taxon>Insecta</taxon>
        <taxon>Pterygota</taxon>
        <taxon>Neoptera</taxon>
        <taxon>Endopterygota</taxon>
        <taxon>Coleoptera</taxon>
        <taxon>Polyphaga</taxon>
        <taxon>Elateriformia</taxon>
        <taxon>Elateroidea</taxon>
        <taxon>Lampyridae</taxon>
        <taxon>Lampyrinae</taxon>
        <taxon>Pyrocoelia</taxon>
    </lineage>
</organism>
<accession>A0AAN7V9J4</accession>
<evidence type="ECO:0000313" key="3">
    <source>
        <dbReference type="Proteomes" id="UP001329430"/>
    </source>
</evidence>
<gene>
    <name evidence="2" type="ORF">RI129_009543</name>
</gene>
<dbReference type="InterPro" id="IPR015897">
    <property type="entry name" value="CHK_kinase-like"/>
</dbReference>